<feature type="region of interest" description="Disordered" evidence="1">
    <location>
        <begin position="24"/>
        <end position="44"/>
    </location>
</feature>
<feature type="region of interest" description="Disordered" evidence="1">
    <location>
        <begin position="66"/>
        <end position="97"/>
    </location>
</feature>
<feature type="compositionally biased region" description="Polar residues" evidence="1">
    <location>
        <begin position="152"/>
        <end position="185"/>
    </location>
</feature>
<feature type="compositionally biased region" description="Low complexity" evidence="1">
    <location>
        <begin position="354"/>
        <end position="369"/>
    </location>
</feature>
<accession>A0A1J4KLZ5</accession>
<organism evidence="2 3">
    <name type="scientific">Tritrichomonas foetus</name>
    <dbReference type="NCBI Taxonomy" id="1144522"/>
    <lineage>
        <taxon>Eukaryota</taxon>
        <taxon>Metamonada</taxon>
        <taxon>Parabasalia</taxon>
        <taxon>Tritrichomonadida</taxon>
        <taxon>Tritrichomonadidae</taxon>
        <taxon>Tritrichomonas</taxon>
    </lineage>
</organism>
<proteinExistence type="predicted"/>
<feature type="compositionally biased region" description="Polar residues" evidence="1">
    <location>
        <begin position="414"/>
        <end position="441"/>
    </location>
</feature>
<evidence type="ECO:0000313" key="2">
    <source>
        <dbReference type="EMBL" id="OHT12321.1"/>
    </source>
</evidence>
<dbReference type="Proteomes" id="UP000179807">
    <property type="component" value="Unassembled WGS sequence"/>
</dbReference>
<reference evidence="2" key="1">
    <citation type="submission" date="2016-10" db="EMBL/GenBank/DDBJ databases">
        <authorList>
            <person name="Benchimol M."/>
            <person name="Almeida L.G."/>
            <person name="Vasconcelos A.T."/>
            <person name="Perreira-Neves A."/>
            <person name="Rosa I.A."/>
            <person name="Tasca T."/>
            <person name="Bogo M.R."/>
            <person name="de Souza W."/>
        </authorList>
    </citation>
    <scope>NUCLEOTIDE SEQUENCE [LARGE SCALE GENOMIC DNA]</scope>
    <source>
        <strain evidence="2">K</strain>
    </source>
</reference>
<sequence length="441" mass="49240">MTDNNTNDLGDSFDQQLLEFDSGNDINISDISPANTGEDISDDGVENFNNDTLDNILKSGSEEAINQQADSTENQIENTQESTHGDDELGLPSSLMLGDSSEFVNRSEMELGGGFLNNIPEGQPLAQDQLEDLHKLEQQQQQQEQEPEQNENSNIQPIENLDNTDLGQSNLSENENTEDNQPGYLQQQPQEAPEDDEKDKKYTKSYKAFLERNDNSALRHRDPSIPRPQSPTTIRYKLSPTPPLTPQKKGLPECHSPRLSELFEKSIKANQPKPESPRMSSSPQISEATITLATGRNERFIDMIVGRKSKMNHMNFTRIMRKFNIRSTDTRNKILERCGGAPPSNDDSSDSSEDSMNGTNNNDNNNNESTMDANILRALLKEAAAGQGGDELVKEIRPAVKAALLDMKEPIVSPMTQKQRNQMGFDQTLRSSSRMVQNSPR</sequence>
<dbReference type="RefSeq" id="XP_068365457.1">
    <property type="nucleotide sequence ID" value="XM_068499861.1"/>
</dbReference>
<evidence type="ECO:0000256" key="1">
    <source>
        <dbReference type="SAM" id="MobiDB-lite"/>
    </source>
</evidence>
<feature type="region of interest" description="Disordered" evidence="1">
    <location>
        <begin position="411"/>
        <end position="441"/>
    </location>
</feature>
<protein>
    <submittedName>
        <fullName evidence="2">Uncharacterized protein</fullName>
    </submittedName>
</protein>
<keyword evidence="3" id="KW-1185">Reference proteome</keyword>
<evidence type="ECO:0000313" key="3">
    <source>
        <dbReference type="Proteomes" id="UP000179807"/>
    </source>
</evidence>
<feature type="compositionally biased region" description="Polar residues" evidence="1">
    <location>
        <begin position="24"/>
        <end position="35"/>
    </location>
</feature>
<dbReference type="VEuPathDB" id="TrichDB:TRFO_17905"/>
<feature type="region of interest" description="Disordered" evidence="1">
    <location>
        <begin position="335"/>
        <end position="369"/>
    </location>
</feature>
<gene>
    <name evidence="2" type="ORF">TRFO_17905</name>
</gene>
<dbReference type="EMBL" id="MLAK01000566">
    <property type="protein sequence ID" value="OHT12321.1"/>
    <property type="molecule type" value="Genomic_DNA"/>
</dbReference>
<dbReference type="GeneID" id="94834565"/>
<name>A0A1J4KLZ5_9EUKA</name>
<feature type="region of interest" description="Disordered" evidence="1">
    <location>
        <begin position="136"/>
        <end position="254"/>
    </location>
</feature>
<dbReference type="AlphaFoldDB" id="A0A1J4KLZ5"/>
<comment type="caution">
    <text evidence="2">The sequence shown here is derived from an EMBL/GenBank/DDBJ whole genome shotgun (WGS) entry which is preliminary data.</text>
</comment>
<feature type="compositionally biased region" description="Polar residues" evidence="1">
    <location>
        <begin position="66"/>
        <end position="82"/>
    </location>
</feature>
<feature type="compositionally biased region" description="Basic and acidic residues" evidence="1">
    <location>
        <begin position="209"/>
        <end position="224"/>
    </location>
</feature>